<dbReference type="AlphaFoldDB" id="A0A7X1NNI3"/>
<dbReference type="InterPro" id="IPR000014">
    <property type="entry name" value="PAS"/>
</dbReference>
<accession>A0A7X1NNI3</accession>
<dbReference type="Proteomes" id="UP000326464">
    <property type="component" value="Unassembled WGS sequence"/>
</dbReference>
<dbReference type="EMBL" id="VJXX01000001">
    <property type="protein sequence ID" value="MPY10020.1"/>
    <property type="molecule type" value="Genomic_DNA"/>
</dbReference>
<protein>
    <submittedName>
        <fullName evidence="3">ANTAR domain-containing protein</fullName>
    </submittedName>
</protein>
<name>A0A7X1NNI3_9MICC</name>
<dbReference type="PROSITE" id="PS50112">
    <property type="entry name" value="PAS"/>
    <property type="match status" value="1"/>
</dbReference>
<dbReference type="Gene3D" id="3.30.450.20">
    <property type="entry name" value="PAS domain"/>
    <property type="match status" value="1"/>
</dbReference>
<dbReference type="GO" id="GO:0003723">
    <property type="term" value="F:RNA binding"/>
    <property type="evidence" value="ECO:0007669"/>
    <property type="project" value="InterPro"/>
</dbReference>
<dbReference type="Pfam" id="PF03861">
    <property type="entry name" value="ANTAR"/>
    <property type="match status" value="1"/>
</dbReference>
<dbReference type="CDD" id="cd00130">
    <property type="entry name" value="PAS"/>
    <property type="match status" value="1"/>
</dbReference>
<dbReference type="PROSITE" id="PS50921">
    <property type="entry name" value="ANTAR"/>
    <property type="match status" value="1"/>
</dbReference>
<proteinExistence type="predicted"/>
<dbReference type="OrthoDB" id="7466251at2"/>
<gene>
    <name evidence="3" type="ORF">FNH21_04695</name>
</gene>
<keyword evidence="4" id="KW-1185">Reference proteome</keyword>
<dbReference type="NCBIfam" id="TIGR00229">
    <property type="entry name" value="sensory_box"/>
    <property type="match status" value="1"/>
</dbReference>
<organism evidence="3 4">
    <name type="scientific">Arthrobacter bussei</name>
    <dbReference type="NCBI Taxonomy" id="2594179"/>
    <lineage>
        <taxon>Bacteria</taxon>
        <taxon>Bacillati</taxon>
        <taxon>Actinomycetota</taxon>
        <taxon>Actinomycetes</taxon>
        <taxon>Micrococcales</taxon>
        <taxon>Micrococcaceae</taxon>
        <taxon>Arthrobacter</taxon>
    </lineage>
</organism>
<dbReference type="InterPro" id="IPR036388">
    <property type="entry name" value="WH-like_DNA-bd_sf"/>
</dbReference>
<evidence type="ECO:0000313" key="4">
    <source>
        <dbReference type="Proteomes" id="UP000326464"/>
    </source>
</evidence>
<evidence type="ECO:0000259" key="1">
    <source>
        <dbReference type="PROSITE" id="PS50112"/>
    </source>
</evidence>
<dbReference type="SMART" id="SM01012">
    <property type="entry name" value="ANTAR"/>
    <property type="match status" value="1"/>
</dbReference>
<feature type="domain" description="PAS" evidence="1">
    <location>
        <begin position="1"/>
        <end position="56"/>
    </location>
</feature>
<dbReference type="Pfam" id="PF08448">
    <property type="entry name" value="PAS_4"/>
    <property type="match status" value="1"/>
</dbReference>
<comment type="caution">
    <text evidence="3">The sequence shown here is derived from an EMBL/GenBank/DDBJ whole genome shotgun (WGS) entry which is preliminary data.</text>
</comment>
<sequence length="224" mass="25033">MDPEYVILDVNPAFAELVGISAADLVGRQAFEVFAESPSQSGQEPARVMRESLERVKRTGQRDSMLLHRFDIPDPARPGAFLERYWSPVNSPVLDGSGRVVALLQEVHDVTEHREDLVRLLEYLKADPDAPYADRHQRFTEYSAATMVTSGLYRSARQEVEQLQEAMNSRAGIEQAKGVLMAQHHCTGEEAFLRLQRLSNDTNVRLKDVAAAIIYQAAAPPSDE</sequence>
<reference evidence="4" key="1">
    <citation type="submission" date="2019-07" db="EMBL/GenBank/DDBJ databases">
        <title>Arthrobacter KR32 sp. nov., isolated from mountain cheese made of cows milk.</title>
        <authorList>
            <person name="Flegler A."/>
        </authorList>
    </citation>
    <scope>NUCLEOTIDE SEQUENCE [LARGE SCALE GENOMIC DNA]</scope>
    <source>
        <strain evidence="4">KR32</strain>
    </source>
</reference>
<evidence type="ECO:0000313" key="3">
    <source>
        <dbReference type="EMBL" id="MPY10020.1"/>
    </source>
</evidence>
<dbReference type="SUPFAM" id="SSF55785">
    <property type="entry name" value="PYP-like sensor domain (PAS domain)"/>
    <property type="match status" value="1"/>
</dbReference>
<evidence type="ECO:0000259" key="2">
    <source>
        <dbReference type="PROSITE" id="PS50921"/>
    </source>
</evidence>
<dbReference type="InterPro" id="IPR013656">
    <property type="entry name" value="PAS_4"/>
</dbReference>
<dbReference type="Gene3D" id="1.10.10.10">
    <property type="entry name" value="Winged helix-like DNA-binding domain superfamily/Winged helix DNA-binding domain"/>
    <property type="match status" value="1"/>
</dbReference>
<dbReference type="InterPro" id="IPR035965">
    <property type="entry name" value="PAS-like_dom_sf"/>
</dbReference>
<dbReference type="SUPFAM" id="SSF52172">
    <property type="entry name" value="CheY-like"/>
    <property type="match status" value="1"/>
</dbReference>
<feature type="domain" description="ANTAR" evidence="2">
    <location>
        <begin position="153"/>
        <end position="214"/>
    </location>
</feature>
<dbReference type="InterPro" id="IPR005561">
    <property type="entry name" value="ANTAR"/>
</dbReference>
<dbReference type="InterPro" id="IPR011006">
    <property type="entry name" value="CheY-like_superfamily"/>
</dbReference>